<organism evidence="2 3">
    <name type="scientific">Aspergillus saccharolyticus JOP 1030-1</name>
    <dbReference type="NCBI Taxonomy" id="1450539"/>
    <lineage>
        <taxon>Eukaryota</taxon>
        <taxon>Fungi</taxon>
        <taxon>Dikarya</taxon>
        <taxon>Ascomycota</taxon>
        <taxon>Pezizomycotina</taxon>
        <taxon>Eurotiomycetes</taxon>
        <taxon>Eurotiomycetidae</taxon>
        <taxon>Eurotiales</taxon>
        <taxon>Aspergillaceae</taxon>
        <taxon>Aspergillus</taxon>
        <taxon>Aspergillus subgen. Circumdati</taxon>
    </lineage>
</organism>
<dbReference type="RefSeq" id="XP_025427871.1">
    <property type="nucleotide sequence ID" value="XM_025575804.1"/>
</dbReference>
<accession>A0A318Z4E8</accession>
<keyword evidence="3" id="KW-1185">Reference proteome</keyword>
<dbReference type="Proteomes" id="UP000248349">
    <property type="component" value="Unassembled WGS sequence"/>
</dbReference>
<feature type="compositionally biased region" description="Polar residues" evidence="1">
    <location>
        <begin position="76"/>
        <end position="86"/>
    </location>
</feature>
<feature type="region of interest" description="Disordered" evidence="1">
    <location>
        <begin position="132"/>
        <end position="428"/>
    </location>
</feature>
<gene>
    <name evidence="2" type="ORF">BP01DRAFT_359981</name>
</gene>
<feature type="compositionally biased region" description="Polar residues" evidence="1">
    <location>
        <begin position="196"/>
        <end position="206"/>
    </location>
</feature>
<evidence type="ECO:0000313" key="3">
    <source>
        <dbReference type="Proteomes" id="UP000248349"/>
    </source>
</evidence>
<feature type="region of interest" description="Disordered" evidence="1">
    <location>
        <begin position="1"/>
        <end position="109"/>
    </location>
</feature>
<dbReference type="EMBL" id="KZ821258">
    <property type="protein sequence ID" value="PYH41889.1"/>
    <property type="molecule type" value="Genomic_DNA"/>
</dbReference>
<dbReference type="GeneID" id="37077032"/>
<feature type="compositionally biased region" description="Polar residues" evidence="1">
    <location>
        <begin position="350"/>
        <end position="359"/>
    </location>
</feature>
<evidence type="ECO:0000313" key="2">
    <source>
        <dbReference type="EMBL" id="PYH41889.1"/>
    </source>
</evidence>
<feature type="compositionally biased region" description="Basic and acidic residues" evidence="1">
    <location>
        <begin position="208"/>
        <end position="238"/>
    </location>
</feature>
<feature type="compositionally biased region" description="Low complexity" evidence="1">
    <location>
        <begin position="377"/>
        <end position="391"/>
    </location>
</feature>
<dbReference type="OrthoDB" id="4448051at2759"/>
<evidence type="ECO:0000256" key="1">
    <source>
        <dbReference type="SAM" id="MobiDB-lite"/>
    </source>
</evidence>
<proteinExistence type="predicted"/>
<feature type="compositionally biased region" description="Polar residues" evidence="1">
    <location>
        <begin position="46"/>
        <end position="62"/>
    </location>
</feature>
<feature type="compositionally biased region" description="Basic and acidic residues" evidence="1">
    <location>
        <begin position="140"/>
        <end position="150"/>
    </location>
</feature>
<feature type="compositionally biased region" description="Polar residues" evidence="1">
    <location>
        <begin position="13"/>
        <end position="24"/>
    </location>
</feature>
<reference evidence="2 3" key="1">
    <citation type="submission" date="2016-12" db="EMBL/GenBank/DDBJ databases">
        <title>The genomes of Aspergillus section Nigri reveals drivers in fungal speciation.</title>
        <authorList>
            <consortium name="DOE Joint Genome Institute"/>
            <person name="Vesth T.C."/>
            <person name="Nybo J."/>
            <person name="Theobald S."/>
            <person name="Brandl J."/>
            <person name="Frisvad J.C."/>
            <person name="Nielsen K.F."/>
            <person name="Lyhne E.K."/>
            <person name="Kogle M.E."/>
            <person name="Kuo A."/>
            <person name="Riley R."/>
            <person name="Clum A."/>
            <person name="Nolan M."/>
            <person name="Lipzen A."/>
            <person name="Salamov A."/>
            <person name="Henrissat B."/>
            <person name="Wiebenga A."/>
            <person name="De Vries R.P."/>
            <person name="Grigoriev I.V."/>
            <person name="Mortensen U.H."/>
            <person name="Andersen M.R."/>
            <person name="Baker S.E."/>
        </authorList>
    </citation>
    <scope>NUCLEOTIDE SEQUENCE [LARGE SCALE GENOMIC DNA]</scope>
    <source>
        <strain evidence="2 3">JOP 1030-1</strain>
    </source>
</reference>
<sequence>MSNIMNPIDDPSYNINATEQSFGTDNMEPGHGAGSWRHVGAGHSPYSKNSQPMTTAGSQSLNLGDDFHHMGDDNNKFNGLGTTTAQPAGREVPDPSFESPAATLDTGLAPYSNNSHSTGTVNFQPGKFDGDNHYVLGNGLRKDTPGESARHSAVSSSNATNSGTTQPAPMDTAITSSPHLEHTPESTHTPDVWMSRGSTQTAQYNKIPSEELGRGRQTSDRLSPSKEHDFGHTSERADIPSQDMNRDSAQGVHHSITPDDGHTISRSGAGTSGPRTSSGDADLQRPSEKRDAGNPPAENKKDRMEGTLDSDINGEKVNGIAGVIPISGNAGPTTTKTFDPHATVDGGNHYNKNNGSSIPSGHRNGDTKHSQDSCIHSSDLGSSSYNSSGSGPVHNAEEPIDSQTPGKTSAGMTSEAEGTEPINYQRAV</sequence>
<feature type="compositionally biased region" description="Polar residues" evidence="1">
    <location>
        <begin position="153"/>
        <end position="178"/>
    </location>
</feature>
<feature type="compositionally biased region" description="Polar residues" evidence="1">
    <location>
        <begin position="401"/>
        <end position="412"/>
    </location>
</feature>
<dbReference type="AlphaFoldDB" id="A0A318Z4E8"/>
<name>A0A318Z4E8_9EURO</name>
<feature type="compositionally biased region" description="Polar residues" evidence="1">
    <location>
        <begin position="264"/>
        <end position="279"/>
    </location>
</feature>
<feature type="compositionally biased region" description="Basic and acidic residues" evidence="1">
    <location>
        <begin position="282"/>
        <end position="306"/>
    </location>
</feature>
<protein>
    <submittedName>
        <fullName evidence="2">Uncharacterized protein</fullName>
    </submittedName>
</protein>
<feature type="compositionally biased region" description="Basic and acidic residues" evidence="1">
    <location>
        <begin position="65"/>
        <end position="75"/>
    </location>
</feature>